<sequence length="89" mass="10289">MTTPLMSIPQTVKSLLRIQQMDTPLISKPLMDKSWIDCCIQSSHMGYDLCKFPVAAKRKCISNLISYAVHSRRPKKCIRGRLKMRVTFF</sequence>
<evidence type="ECO:0000313" key="2">
    <source>
        <dbReference type="Proteomes" id="UP001054945"/>
    </source>
</evidence>
<keyword evidence="2" id="KW-1185">Reference proteome</keyword>
<dbReference type="AlphaFoldDB" id="A0AAV4QFL2"/>
<name>A0AAV4QFL2_CAEEX</name>
<gene>
    <name evidence="1" type="ORF">CEXT_18011</name>
</gene>
<comment type="caution">
    <text evidence="1">The sequence shown here is derived from an EMBL/GenBank/DDBJ whole genome shotgun (WGS) entry which is preliminary data.</text>
</comment>
<proteinExistence type="predicted"/>
<protein>
    <submittedName>
        <fullName evidence="1">Uncharacterized protein</fullName>
    </submittedName>
</protein>
<dbReference type="EMBL" id="BPLR01006044">
    <property type="protein sequence ID" value="GIY07047.1"/>
    <property type="molecule type" value="Genomic_DNA"/>
</dbReference>
<accession>A0AAV4QFL2</accession>
<organism evidence="1 2">
    <name type="scientific">Caerostris extrusa</name>
    <name type="common">Bark spider</name>
    <name type="synonym">Caerostris bankana</name>
    <dbReference type="NCBI Taxonomy" id="172846"/>
    <lineage>
        <taxon>Eukaryota</taxon>
        <taxon>Metazoa</taxon>
        <taxon>Ecdysozoa</taxon>
        <taxon>Arthropoda</taxon>
        <taxon>Chelicerata</taxon>
        <taxon>Arachnida</taxon>
        <taxon>Araneae</taxon>
        <taxon>Araneomorphae</taxon>
        <taxon>Entelegynae</taxon>
        <taxon>Araneoidea</taxon>
        <taxon>Araneidae</taxon>
        <taxon>Caerostris</taxon>
    </lineage>
</organism>
<dbReference type="Proteomes" id="UP001054945">
    <property type="component" value="Unassembled WGS sequence"/>
</dbReference>
<evidence type="ECO:0000313" key="1">
    <source>
        <dbReference type="EMBL" id="GIY07047.1"/>
    </source>
</evidence>
<reference evidence="1 2" key="1">
    <citation type="submission" date="2021-06" db="EMBL/GenBank/DDBJ databases">
        <title>Caerostris extrusa draft genome.</title>
        <authorList>
            <person name="Kono N."/>
            <person name="Arakawa K."/>
        </authorList>
    </citation>
    <scope>NUCLEOTIDE SEQUENCE [LARGE SCALE GENOMIC DNA]</scope>
</reference>